<dbReference type="SUPFAM" id="SSF57850">
    <property type="entry name" value="RING/U-box"/>
    <property type="match status" value="1"/>
</dbReference>
<dbReference type="SMART" id="SM00184">
    <property type="entry name" value="RING"/>
    <property type="match status" value="1"/>
</dbReference>
<keyword evidence="5" id="KW-0812">Transmembrane</keyword>
<dbReference type="InterPro" id="IPR001841">
    <property type="entry name" value="Znf_RING"/>
</dbReference>
<gene>
    <name evidence="7" type="ORF">Prudu_013271</name>
</gene>
<evidence type="ECO:0000256" key="5">
    <source>
        <dbReference type="SAM" id="Phobius"/>
    </source>
</evidence>
<dbReference type="EMBL" id="AP019301">
    <property type="protein sequence ID" value="BBH02632.1"/>
    <property type="molecule type" value="Genomic_DNA"/>
</dbReference>
<dbReference type="InterPro" id="IPR013083">
    <property type="entry name" value="Znf_RING/FYVE/PHD"/>
</dbReference>
<protein>
    <submittedName>
        <fullName evidence="7">RING/U-box superfamily protein</fullName>
    </submittedName>
</protein>
<dbReference type="InterPro" id="IPR052788">
    <property type="entry name" value="RING-type_E3_ligase_ATL"/>
</dbReference>
<dbReference type="Pfam" id="PF13639">
    <property type="entry name" value="zf-RING_2"/>
    <property type="match status" value="1"/>
</dbReference>
<proteinExistence type="predicted"/>
<dbReference type="PROSITE" id="PS50089">
    <property type="entry name" value="ZF_RING_2"/>
    <property type="match status" value="1"/>
</dbReference>
<evidence type="ECO:0000256" key="3">
    <source>
        <dbReference type="ARBA" id="ARBA00022833"/>
    </source>
</evidence>
<dbReference type="PANTHER" id="PTHR45798:SF97">
    <property type="entry name" value="ALCOHOL-SENSITIVE RING FINGER PROTEIN 1"/>
    <property type="match status" value="1"/>
</dbReference>
<evidence type="ECO:0000256" key="4">
    <source>
        <dbReference type="PROSITE-ProRule" id="PRU00175"/>
    </source>
</evidence>
<evidence type="ECO:0000313" key="7">
    <source>
        <dbReference type="EMBL" id="BBH02632.1"/>
    </source>
</evidence>
<accession>A0A4Y1REM1</accession>
<keyword evidence="5" id="KW-1133">Transmembrane helix</keyword>
<reference evidence="7" key="1">
    <citation type="journal article" date="2019" name="Science">
        <title>Mutation of a bHLH transcription factor allowed almond domestication.</title>
        <authorList>
            <person name="Sanchez-Perez R."/>
            <person name="Pavan S."/>
            <person name="Mazzeo R."/>
            <person name="Moldovan C."/>
            <person name="Aiese Cigliano R."/>
            <person name="Del Cueto J."/>
            <person name="Ricciardi F."/>
            <person name="Lotti C."/>
            <person name="Ricciardi L."/>
            <person name="Dicenta F."/>
            <person name="Lopez-Marques R.L."/>
            <person name="Lindberg Moller B."/>
        </authorList>
    </citation>
    <scope>NUCLEOTIDE SEQUENCE</scope>
</reference>
<dbReference type="GO" id="GO:0008270">
    <property type="term" value="F:zinc ion binding"/>
    <property type="evidence" value="ECO:0007669"/>
    <property type="project" value="UniProtKB-KW"/>
</dbReference>
<name>A0A4Y1REM1_PRUDU</name>
<keyword evidence="3" id="KW-0862">Zinc</keyword>
<evidence type="ECO:0000256" key="1">
    <source>
        <dbReference type="ARBA" id="ARBA00022723"/>
    </source>
</evidence>
<dbReference type="CDD" id="cd16461">
    <property type="entry name" value="RING-H2_EL5-like"/>
    <property type="match status" value="1"/>
</dbReference>
<keyword evidence="2 4" id="KW-0863">Zinc-finger</keyword>
<evidence type="ECO:0000259" key="6">
    <source>
        <dbReference type="PROSITE" id="PS50089"/>
    </source>
</evidence>
<keyword evidence="1" id="KW-0479">Metal-binding</keyword>
<dbReference type="AlphaFoldDB" id="A0A4Y1REM1"/>
<dbReference type="PANTHER" id="PTHR45798">
    <property type="entry name" value="RING-H2 FINGER PROTEIN ATL61-RELATED-RELATED"/>
    <property type="match status" value="1"/>
</dbReference>
<organism evidence="7">
    <name type="scientific">Prunus dulcis</name>
    <name type="common">Almond</name>
    <name type="synonym">Amygdalus dulcis</name>
    <dbReference type="NCBI Taxonomy" id="3755"/>
    <lineage>
        <taxon>Eukaryota</taxon>
        <taxon>Viridiplantae</taxon>
        <taxon>Streptophyta</taxon>
        <taxon>Embryophyta</taxon>
        <taxon>Tracheophyta</taxon>
        <taxon>Spermatophyta</taxon>
        <taxon>Magnoliopsida</taxon>
        <taxon>eudicotyledons</taxon>
        <taxon>Gunneridae</taxon>
        <taxon>Pentapetalae</taxon>
        <taxon>rosids</taxon>
        <taxon>fabids</taxon>
        <taxon>Rosales</taxon>
        <taxon>Rosaceae</taxon>
        <taxon>Amygdaloideae</taxon>
        <taxon>Amygdaleae</taxon>
        <taxon>Prunus</taxon>
    </lineage>
</organism>
<sequence length="169" mass="18365">MTRPLRLLGGAFNPPSLFSEPDDEPSANMGSDSALILLALFCALVCVLGLLVVARCVWLRRLATAATPPPPPPLPTPPPNKGLKKKILRSLPKLTYTADCTSKFTDCAICLTEFAAGDEIRELPQCGHRFHVACIDVWLRSHSSCPRAVRFRRFLISATSVAASLLLLN</sequence>
<feature type="domain" description="RING-type" evidence="6">
    <location>
        <begin position="107"/>
        <end position="146"/>
    </location>
</feature>
<keyword evidence="5" id="KW-0472">Membrane</keyword>
<feature type="transmembrane region" description="Helical" evidence="5">
    <location>
        <begin position="35"/>
        <end position="54"/>
    </location>
</feature>
<dbReference type="Gene3D" id="3.30.40.10">
    <property type="entry name" value="Zinc/RING finger domain, C3HC4 (zinc finger)"/>
    <property type="match status" value="1"/>
</dbReference>
<evidence type="ECO:0000256" key="2">
    <source>
        <dbReference type="ARBA" id="ARBA00022771"/>
    </source>
</evidence>